<keyword evidence="2" id="KW-1185">Reference proteome</keyword>
<evidence type="ECO:0000313" key="2">
    <source>
        <dbReference type="Proteomes" id="UP001374599"/>
    </source>
</evidence>
<accession>A0ACB5UIS7</accession>
<evidence type="ECO:0000313" key="1">
    <source>
        <dbReference type="EMBL" id="GMQ62480.1"/>
    </source>
</evidence>
<proteinExistence type="predicted"/>
<keyword evidence="1" id="KW-0547">Nucleotide-binding</keyword>
<name>A0ACB5UIS7_9FIRM</name>
<sequence>MKKFYNNLTMEFNVIFFILKLTNKYSKAFLPLTILLALVSSFLTIYNLLMSRKIIDELILGKQLNKLLEIIILLLGVNVLIHLIKSIILRWLQAKNRFIKKRFNLEINKKTMTMDYEYMENPKILDAKERATSGINQSGGINTFTNNIRTIITCICTIMGLLYILNDLSIVIILILIITIIFNYIAERKRQKAEYNFWQKNARNNKMFSYLDGEVIKDYKASKYIRLYDSSEMILSRYRQFDKNSQSLFRLIASSNKKHYLVINILDYGQKFIIYFTLALKVISEPSKFTIGSFTMYTSALYNLISSITKMFKSAVKIKYTCKYMKLYKEFIELPPILCKNNEHIPADTNYSIQFNNVSFAYPGMDKLVLKNVNINITPKQKLSIVGLNGAGKTTFIKLVMRLYDPKNGEILLNGNNIKNYNYREYQDVFGVVFQDSNILSFTVKENICFENSSSNQDDIVVECLKNAGVGDKIDALENGMDTYVDRIFDDNGIEFSGGEIQKIAIARAMYKNASIMIFDEPTASLDPLAEFEIFNTLHELTDGKTAIFISHRLSSTRICDCIAVFHNGEIIQYGSHDELMKDREGKYYKMFMAQAQYYVSNDEVSCT</sequence>
<protein>
    <submittedName>
        <fullName evidence="1">ABC transporter ATP-binding protein</fullName>
    </submittedName>
</protein>
<dbReference type="EMBL" id="BTPU01000026">
    <property type="protein sequence ID" value="GMQ62480.1"/>
    <property type="molecule type" value="Genomic_DNA"/>
</dbReference>
<organism evidence="1 2">
    <name type="scientific">Vallitalea maricola</name>
    <dbReference type="NCBI Taxonomy" id="3074433"/>
    <lineage>
        <taxon>Bacteria</taxon>
        <taxon>Bacillati</taxon>
        <taxon>Bacillota</taxon>
        <taxon>Clostridia</taxon>
        <taxon>Lachnospirales</taxon>
        <taxon>Vallitaleaceae</taxon>
        <taxon>Vallitalea</taxon>
    </lineage>
</organism>
<gene>
    <name evidence="1" type="ORF">AN2V17_17120</name>
</gene>
<reference evidence="1" key="1">
    <citation type="submission" date="2023-09" db="EMBL/GenBank/DDBJ databases">
        <title>Vallitalea sediminicola and Vallitalea maricola sp. nov., anaerobic bacteria isolated from marine sediment.</title>
        <authorList>
            <person name="Hirano S."/>
            <person name="Maeda A."/>
            <person name="Terahara T."/>
            <person name="Mori K."/>
            <person name="Hamada M."/>
            <person name="Matsumoto R."/>
            <person name="Kobayashi T."/>
        </authorList>
    </citation>
    <scope>NUCLEOTIDE SEQUENCE</scope>
    <source>
        <strain evidence="1">AN17-2</strain>
    </source>
</reference>
<keyword evidence="1" id="KW-0067">ATP-binding</keyword>
<comment type="caution">
    <text evidence="1">The sequence shown here is derived from an EMBL/GenBank/DDBJ whole genome shotgun (WGS) entry which is preliminary data.</text>
</comment>
<dbReference type="Proteomes" id="UP001374599">
    <property type="component" value="Unassembled WGS sequence"/>
</dbReference>